<keyword evidence="2" id="KW-0547">Nucleotide-binding</keyword>
<gene>
    <name evidence="5" type="ORF">KNV97_11140</name>
</gene>
<comment type="similarity">
    <text evidence="1">Belongs to the PEP-utilizing enzyme family.</text>
</comment>
<dbReference type="InterPro" id="IPR000121">
    <property type="entry name" value="PEP_util_C"/>
</dbReference>
<evidence type="ECO:0000259" key="4">
    <source>
        <dbReference type="Pfam" id="PF02896"/>
    </source>
</evidence>
<dbReference type="Pfam" id="PF02896">
    <property type="entry name" value="PEP-utilizers_C"/>
    <property type="match status" value="1"/>
</dbReference>
<dbReference type="RefSeq" id="WP_218563116.1">
    <property type="nucleotide sequence ID" value="NZ_CP076643.1"/>
</dbReference>
<keyword evidence="3" id="KW-0067">ATP-binding</keyword>
<dbReference type="InterPro" id="IPR006319">
    <property type="entry name" value="PEP_synth"/>
</dbReference>
<dbReference type="GO" id="GO:0008986">
    <property type="term" value="F:pyruvate, water dikinase activity"/>
    <property type="evidence" value="ECO:0007669"/>
    <property type="project" value="InterPro"/>
</dbReference>
<dbReference type="AlphaFoldDB" id="A0A975UDK2"/>
<evidence type="ECO:0000256" key="3">
    <source>
        <dbReference type="ARBA" id="ARBA00022840"/>
    </source>
</evidence>
<dbReference type="KEGG" id="vos:KNV97_11140"/>
<dbReference type="PANTHER" id="PTHR43030">
    <property type="entry name" value="PHOSPHOENOLPYRUVATE SYNTHASE"/>
    <property type="match status" value="1"/>
</dbReference>
<dbReference type="Proteomes" id="UP000694232">
    <property type="component" value="Chromosome 1"/>
</dbReference>
<organism evidence="5 6">
    <name type="scientific">Vibrio ostreae</name>
    <dbReference type="NCBI Taxonomy" id="2841925"/>
    <lineage>
        <taxon>Bacteria</taxon>
        <taxon>Pseudomonadati</taxon>
        <taxon>Pseudomonadota</taxon>
        <taxon>Gammaproteobacteria</taxon>
        <taxon>Vibrionales</taxon>
        <taxon>Vibrionaceae</taxon>
        <taxon>Vibrio</taxon>
    </lineage>
</organism>
<sequence length="295" mass="32053">MSLEHNVTIHEQLALGNTLPKATEQAPSSYLFVSLSELIAESVFYHPALVTGTDSLSELEKSSLEAMLGGKSIAEHFVDTLVEKIGAAVQPHHQSLRVCLSSADSHGYQALLGGSLETDEVNPAMGVRGVSRYASQAYAPAFALECQVIKQLRNQGLDIEIVVPFVRTLSDAATIIDRLAEQGLPRGLNGLKVLYSCSVPSSVMVAERLLQYFDGVVIDWESLTQFTLGLDKDNAALSYLYNPDSESVTLLADIVFKAALQAKKPVLIVTTALETHLKLQNYLVENTQAEAIFNF</sequence>
<dbReference type="EMBL" id="CP076643">
    <property type="protein sequence ID" value="QXO18776.1"/>
    <property type="molecule type" value="Genomic_DNA"/>
</dbReference>
<dbReference type="PANTHER" id="PTHR43030:SF1">
    <property type="entry name" value="PHOSPHOENOLPYRUVATE SYNTHASE"/>
    <property type="match status" value="1"/>
</dbReference>
<evidence type="ECO:0000256" key="2">
    <source>
        <dbReference type="ARBA" id="ARBA00022741"/>
    </source>
</evidence>
<proteinExistence type="inferred from homology"/>
<name>A0A975UDK2_9VIBR</name>
<evidence type="ECO:0000313" key="6">
    <source>
        <dbReference type="Proteomes" id="UP000694232"/>
    </source>
</evidence>
<evidence type="ECO:0000313" key="5">
    <source>
        <dbReference type="EMBL" id="QXO18776.1"/>
    </source>
</evidence>
<feature type="domain" description="PEP-utilising enzyme C-terminal" evidence="4">
    <location>
        <begin position="84"/>
        <end position="266"/>
    </location>
</feature>
<evidence type="ECO:0000256" key="1">
    <source>
        <dbReference type="ARBA" id="ARBA00007837"/>
    </source>
</evidence>
<accession>A0A975UDK2</accession>
<reference evidence="5" key="1">
    <citation type="submission" date="2021-06" db="EMBL/GenBank/DDBJ databases">
        <title>Vibrio nov. sp., novel gut bacterium isolated from Yellow Sea oyster.</title>
        <authorList>
            <person name="Muhammad N."/>
            <person name="Nguyen T.H."/>
            <person name="Lee Y.-J."/>
            <person name="Ko J."/>
            <person name="Kim S.-G."/>
        </authorList>
    </citation>
    <scope>NUCLEOTIDE SEQUENCE</scope>
    <source>
        <strain evidence="5">OG9-811</strain>
    </source>
</reference>
<protein>
    <submittedName>
        <fullName evidence="5">Phosphoenolpyruvate synthase</fullName>
    </submittedName>
</protein>
<keyword evidence="6" id="KW-1185">Reference proteome</keyword>
<dbReference type="GO" id="GO:0005524">
    <property type="term" value="F:ATP binding"/>
    <property type="evidence" value="ECO:0007669"/>
    <property type="project" value="UniProtKB-KW"/>
</dbReference>